<dbReference type="AlphaFoldDB" id="A0A1H0JVI8"/>
<proteinExistence type="predicted"/>
<evidence type="ECO:0000256" key="2">
    <source>
        <dbReference type="SAM" id="Phobius"/>
    </source>
</evidence>
<feature type="domain" description="TPM" evidence="3">
    <location>
        <begin position="72"/>
        <end position="174"/>
    </location>
</feature>
<dbReference type="STRING" id="1090615.SAMN04515671_1063"/>
<evidence type="ECO:0000313" key="4">
    <source>
        <dbReference type="EMBL" id="SDO47726.1"/>
    </source>
</evidence>
<feature type="transmembrane region" description="Helical" evidence="2">
    <location>
        <begin position="208"/>
        <end position="226"/>
    </location>
</feature>
<accession>A0A1H0JVI8</accession>
<evidence type="ECO:0000259" key="3">
    <source>
        <dbReference type="Pfam" id="PF04536"/>
    </source>
</evidence>
<reference evidence="4 5" key="1">
    <citation type="submission" date="2016-10" db="EMBL/GenBank/DDBJ databases">
        <authorList>
            <person name="de Groot N.N."/>
        </authorList>
    </citation>
    <scope>NUCLEOTIDE SEQUENCE [LARGE SCALE GENOMIC DNA]</scope>
    <source>
        <strain evidence="5">P4-7,KCTC 19426,CECT 7604</strain>
    </source>
</reference>
<name>A0A1H0JVI8_9ACTN</name>
<feature type="region of interest" description="Disordered" evidence="1">
    <location>
        <begin position="233"/>
        <end position="265"/>
    </location>
</feature>
<protein>
    <submittedName>
        <fullName evidence="4">Uncharacterized membrane protein YgcG, contains a TPM-fold domain</fullName>
    </submittedName>
</protein>
<sequence>MIVAVRCPDHADKLRHMSLSRVTSRSPLRAVLVALLMLCGILAGAGTASAEGPFSLPSQITDHNKSVGCSNSSVNTALADLRSADSVQLWVVFTDSFSGTSGESWAAQTFTKSGLGANTILLAVATKDRSFGIKASSTFPLDSTRLSAVTQQDITPKLSSGDWAGAVVAAADGYRSAIGSAGTPTASSAGAPSCTASSAAGSSGSKSWILWVVLLVLLGGGLVWYLRARKTKAANPNQPGGATGGGRGDGQPGRPTEPLEPLQSVSDRSVQVLIATDNAVRTSEQQLTLAESTFGAPAMADFRAAFERARTSLAAAFQLRQQIDDDIPEDDDTRRAWMNEIIQRCTEADAELDAQSDRFDAMLDLKNQLPTALTALNSDVATQENRVPDAMATLARLSSTYAPSALSTIINNAAEAGHRISFAREAMATAVSESTAADNTPAVVAARSAQEAVAQAKTLLDAIDKLSSDLADASAQLPARLAPVQAELDAARTAFGQGSTGSAGASIAQRLQQVETALKTVAGPAGPKDPILATQRVREADATLDDILAATRSAQETQQRALAALQQSLDAAQSKITGAGDFINTRRGAVGSEARTRLAEAQRHLSNALAQAGSDPAAALSESRQAESLADEAARLAQNDMGRWQGPGGGGFAGGGGGSFTGAVLGGILGGMLSGGGRGGGFGGFGGGGFGGGGFGGGGFGGGDSGGFGEGGRF</sequence>
<dbReference type="Pfam" id="PF04536">
    <property type="entry name" value="TPM_phosphatase"/>
    <property type="match status" value="1"/>
</dbReference>
<dbReference type="Proteomes" id="UP000198741">
    <property type="component" value="Chromosome I"/>
</dbReference>
<feature type="region of interest" description="Disordered" evidence="1">
    <location>
        <begin position="181"/>
        <end position="202"/>
    </location>
</feature>
<dbReference type="OrthoDB" id="5105562at2"/>
<keyword evidence="5" id="KW-1185">Reference proteome</keyword>
<evidence type="ECO:0000313" key="5">
    <source>
        <dbReference type="Proteomes" id="UP000198741"/>
    </source>
</evidence>
<dbReference type="Gene3D" id="3.10.310.50">
    <property type="match status" value="1"/>
</dbReference>
<feature type="compositionally biased region" description="Gly residues" evidence="1">
    <location>
        <begin position="241"/>
        <end position="251"/>
    </location>
</feature>
<gene>
    <name evidence="4" type="ORF">SAMN04515671_1063</name>
</gene>
<dbReference type="EMBL" id="LT629710">
    <property type="protein sequence ID" value="SDO47726.1"/>
    <property type="molecule type" value="Genomic_DNA"/>
</dbReference>
<keyword evidence="2" id="KW-0472">Membrane</keyword>
<organism evidence="4 5">
    <name type="scientific">Nakamurella panacisegetis</name>
    <dbReference type="NCBI Taxonomy" id="1090615"/>
    <lineage>
        <taxon>Bacteria</taxon>
        <taxon>Bacillati</taxon>
        <taxon>Actinomycetota</taxon>
        <taxon>Actinomycetes</taxon>
        <taxon>Nakamurellales</taxon>
        <taxon>Nakamurellaceae</taxon>
        <taxon>Nakamurella</taxon>
    </lineage>
</organism>
<keyword evidence="2" id="KW-0812">Transmembrane</keyword>
<keyword evidence="2" id="KW-1133">Transmembrane helix</keyword>
<evidence type="ECO:0000256" key="1">
    <source>
        <dbReference type="SAM" id="MobiDB-lite"/>
    </source>
</evidence>
<dbReference type="InterPro" id="IPR007621">
    <property type="entry name" value="TPM_dom"/>
</dbReference>